<sequence>MDDPETRVTLMNMMAVNATTARSATAVADARDTARAFLTCLRQPAVAPDAADAVVLVVSELVTNALRHGGGRCT</sequence>
<accession>A0A640SK44</accession>
<evidence type="ECO:0000313" key="2">
    <source>
        <dbReference type="EMBL" id="GFE10526.1"/>
    </source>
</evidence>
<dbReference type="InterPro" id="IPR003594">
    <property type="entry name" value="HATPase_dom"/>
</dbReference>
<dbReference type="Proteomes" id="UP000435837">
    <property type="component" value="Unassembled WGS sequence"/>
</dbReference>
<dbReference type="EMBL" id="BLIN01000005">
    <property type="protein sequence ID" value="GFE10526.1"/>
    <property type="molecule type" value="Genomic_DNA"/>
</dbReference>
<evidence type="ECO:0000259" key="1">
    <source>
        <dbReference type="Pfam" id="PF13581"/>
    </source>
</evidence>
<reference evidence="2 3" key="1">
    <citation type="submission" date="2019-12" db="EMBL/GenBank/DDBJ databases">
        <title>Whole genome shotgun sequence of Streptomyces caniferus NBRC 15389.</title>
        <authorList>
            <person name="Ichikawa N."/>
            <person name="Kimura A."/>
            <person name="Kitahashi Y."/>
            <person name="Komaki H."/>
            <person name="Tamura T."/>
        </authorList>
    </citation>
    <scope>NUCLEOTIDE SEQUENCE [LARGE SCALE GENOMIC DNA]</scope>
    <source>
        <strain evidence="2 3">NBRC 15389</strain>
    </source>
</reference>
<dbReference type="InterPro" id="IPR036890">
    <property type="entry name" value="HATPase_C_sf"/>
</dbReference>
<protein>
    <recommendedName>
        <fullName evidence="1">Histidine kinase/HSP90-like ATPase domain-containing protein</fullName>
    </recommendedName>
</protein>
<name>A0A640SK44_9ACTN</name>
<gene>
    <name evidence="2" type="ORF">Scani_67940</name>
</gene>
<feature type="domain" description="Histidine kinase/HSP90-like ATPase" evidence="1">
    <location>
        <begin position="27"/>
        <end position="73"/>
    </location>
</feature>
<comment type="caution">
    <text evidence="2">The sequence shown here is derived from an EMBL/GenBank/DDBJ whole genome shotgun (WGS) entry which is preliminary data.</text>
</comment>
<dbReference type="AlphaFoldDB" id="A0A640SK44"/>
<organism evidence="2 3">
    <name type="scientific">Streptomyces caniferus</name>
    <dbReference type="NCBI Taxonomy" id="285557"/>
    <lineage>
        <taxon>Bacteria</taxon>
        <taxon>Bacillati</taxon>
        <taxon>Actinomycetota</taxon>
        <taxon>Actinomycetes</taxon>
        <taxon>Kitasatosporales</taxon>
        <taxon>Streptomycetaceae</taxon>
        <taxon>Streptomyces</taxon>
    </lineage>
</organism>
<evidence type="ECO:0000313" key="3">
    <source>
        <dbReference type="Proteomes" id="UP000435837"/>
    </source>
</evidence>
<dbReference type="Gene3D" id="3.30.565.10">
    <property type="entry name" value="Histidine kinase-like ATPase, C-terminal domain"/>
    <property type="match status" value="1"/>
</dbReference>
<dbReference type="Pfam" id="PF13581">
    <property type="entry name" value="HATPase_c_2"/>
    <property type="match status" value="1"/>
</dbReference>
<proteinExistence type="predicted"/>